<evidence type="ECO:0000313" key="2">
    <source>
        <dbReference type="EMBL" id="MCD7470019.1"/>
    </source>
</evidence>
<feature type="compositionally biased region" description="Basic and acidic residues" evidence="1">
    <location>
        <begin position="69"/>
        <end position="82"/>
    </location>
</feature>
<accession>A0ABS8THJ3</accession>
<evidence type="ECO:0000256" key="1">
    <source>
        <dbReference type="SAM" id="MobiDB-lite"/>
    </source>
</evidence>
<dbReference type="EMBL" id="JACEIK010001521">
    <property type="protein sequence ID" value="MCD7470019.1"/>
    <property type="molecule type" value="Genomic_DNA"/>
</dbReference>
<feature type="compositionally biased region" description="Basic and acidic residues" evidence="1">
    <location>
        <begin position="35"/>
        <end position="59"/>
    </location>
</feature>
<feature type="region of interest" description="Disordered" evidence="1">
    <location>
        <begin position="35"/>
        <end position="99"/>
    </location>
</feature>
<protein>
    <submittedName>
        <fullName evidence="2">Uncharacterized protein</fullName>
    </submittedName>
</protein>
<feature type="compositionally biased region" description="Basic and acidic residues" evidence="1">
    <location>
        <begin position="111"/>
        <end position="125"/>
    </location>
</feature>
<name>A0ABS8THJ3_DATST</name>
<feature type="region of interest" description="Disordered" evidence="1">
    <location>
        <begin position="111"/>
        <end position="138"/>
    </location>
</feature>
<evidence type="ECO:0000313" key="3">
    <source>
        <dbReference type="Proteomes" id="UP000823775"/>
    </source>
</evidence>
<dbReference type="Proteomes" id="UP000823775">
    <property type="component" value="Unassembled WGS sequence"/>
</dbReference>
<comment type="caution">
    <text evidence="2">The sequence shown here is derived from an EMBL/GenBank/DDBJ whole genome shotgun (WGS) entry which is preliminary data.</text>
</comment>
<organism evidence="2 3">
    <name type="scientific">Datura stramonium</name>
    <name type="common">Jimsonweed</name>
    <name type="synonym">Common thornapple</name>
    <dbReference type="NCBI Taxonomy" id="4076"/>
    <lineage>
        <taxon>Eukaryota</taxon>
        <taxon>Viridiplantae</taxon>
        <taxon>Streptophyta</taxon>
        <taxon>Embryophyta</taxon>
        <taxon>Tracheophyta</taxon>
        <taxon>Spermatophyta</taxon>
        <taxon>Magnoliopsida</taxon>
        <taxon>eudicotyledons</taxon>
        <taxon>Gunneridae</taxon>
        <taxon>Pentapetalae</taxon>
        <taxon>asterids</taxon>
        <taxon>lamiids</taxon>
        <taxon>Solanales</taxon>
        <taxon>Solanaceae</taxon>
        <taxon>Solanoideae</taxon>
        <taxon>Datureae</taxon>
        <taxon>Datura</taxon>
    </lineage>
</organism>
<feature type="compositionally biased region" description="Basic residues" evidence="1">
    <location>
        <begin position="126"/>
        <end position="138"/>
    </location>
</feature>
<sequence length="138" mass="15438">MEEERNLVVLFGWDDWWFDGYFGFPAMVGVVHRSSWRERGESGAATDRERKKKRGEGEKGCGGGIGSEGKNERCSGEQRGSDDVMVSIGGFPVGGSGVQRQGCWCWATEGRRGRERGEEEGDRRPARGRRRRGIRQLG</sequence>
<keyword evidence="3" id="KW-1185">Reference proteome</keyword>
<proteinExistence type="predicted"/>
<reference evidence="2 3" key="1">
    <citation type="journal article" date="2021" name="BMC Genomics">
        <title>Datura genome reveals duplications of psychoactive alkaloid biosynthetic genes and high mutation rate following tissue culture.</title>
        <authorList>
            <person name="Rajewski A."/>
            <person name="Carter-House D."/>
            <person name="Stajich J."/>
            <person name="Litt A."/>
        </authorList>
    </citation>
    <scope>NUCLEOTIDE SEQUENCE [LARGE SCALE GENOMIC DNA]</scope>
    <source>
        <strain evidence="2">AR-01</strain>
    </source>
</reference>
<gene>
    <name evidence="2" type="ORF">HAX54_009579</name>
</gene>